<dbReference type="Proteomes" id="UP000756346">
    <property type="component" value="Unassembled WGS sequence"/>
</dbReference>
<dbReference type="AlphaFoldDB" id="A0A9P9BVU7"/>
<dbReference type="EMBL" id="JAGTJQ010000004">
    <property type="protein sequence ID" value="KAH7033687.1"/>
    <property type="molecule type" value="Genomic_DNA"/>
</dbReference>
<feature type="region of interest" description="Disordered" evidence="1">
    <location>
        <begin position="115"/>
        <end position="134"/>
    </location>
</feature>
<evidence type="ECO:0000313" key="3">
    <source>
        <dbReference type="Proteomes" id="UP000756346"/>
    </source>
</evidence>
<feature type="region of interest" description="Disordered" evidence="1">
    <location>
        <begin position="1"/>
        <end position="83"/>
    </location>
</feature>
<dbReference type="GeneID" id="70183324"/>
<name>A0A9P9BVU7_9PEZI</name>
<comment type="caution">
    <text evidence="2">The sequence shown here is derived from an EMBL/GenBank/DDBJ whole genome shotgun (WGS) entry which is preliminary data.</text>
</comment>
<organism evidence="2 3">
    <name type="scientific">Microdochium trichocladiopsis</name>
    <dbReference type="NCBI Taxonomy" id="1682393"/>
    <lineage>
        <taxon>Eukaryota</taxon>
        <taxon>Fungi</taxon>
        <taxon>Dikarya</taxon>
        <taxon>Ascomycota</taxon>
        <taxon>Pezizomycotina</taxon>
        <taxon>Sordariomycetes</taxon>
        <taxon>Xylariomycetidae</taxon>
        <taxon>Xylariales</taxon>
        <taxon>Microdochiaceae</taxon>
        <taxon>Microdochium</taxon>
    </lineage>
</organism>
<reference evidence="2" key="1">
    <citation type="journal article" date="2021" name="Nat. Commun.">
        <title>Genetic determinants of endophytism in the Arabidopsis root mycobiome.</title>
        <authorList>
            <person name="Mesny F."/>
            <person name="Miyauchi S."/>
            <person name="Thiergart T."/>
            <person name="Pickel B."/>
            <person name="Atanasova L."/>
            <person name="Karlsson M."/>
            <person name="Huettel B."/>
            <person name="Barry K.W."/>
            <person name="Haridas S."/>
            <person name="Chen C."/>
            <person name="Bauer D."/>
            <person name="Andreopoulos W."/>
            <person name="Pangilinan J."/>
            <person name="LaButti K."/>
            <person name="Riley R."/>
            <person name="Lipzen A."/>
            <person name="Clum A."/>
            <person name="Drula E."/>
            <person name="Henrissat B."/>
            <person name="Kohler A."/>
            <person name="Grigoriev I.V."/>
            <person name="Martin F.M."/>
            <person name="Hacquard S."/>
        </authorList>
    </citation>
    <scope>NUCLEOTIDE SEQUENCE</scope>
    <source>
        <strain evidence="2">MPI-CAGE-CH-0230</strain>
    </source>
</reference>
<feature type="compositionally biased region" description="Basic and acidic residues" evidence="1">
    <location>
        <begin position="1"/>
        <end position="16"/>
    </location>
</feature>
<proteinExistence type="predicted"/>
<gene>
    <name evidence="2" type="ORF">B0I36DRAFT_321886</name>
</gene>
<evidence type="ECO:0000256" key="1">
    <source>
        <dbReference type="SAM" id="MobiDB-lite"/>
    </source>
</evidence>
<protein>
    <submittedName>
        <fullName evidence="2">Uncharacterized protein</fullName>
    </submittedName>
</protein>
<feature type="compositionally biased region" description="Polar residues" evidence="1">
    <location>
        <begin position="115"/>
        <end position="129"/>
    </location>
</feature>
<keyword evidence="3" id="KW-1185">Reference proteome</keyword>
<accession>A0A9P9BVU7</accession>
<sequence>MGNGKVEDLEVSKRVGDTGLASRRTVSSDCERERERESVSLHADDGGRRRPRALRSRPEKPSRLRTLTQSAPPALGRLDADKQGSSPCLPHSYFRGHLFLWRACGDLPRARARVTVSSSPRPKSCSQKSGAGRPEWGTDHNRYLVVQGVFLLAG</sequence>
<dbReference type="RefSeq" id="XP_046014519.1">
    <property type="nucleotide sequence ID" value="XM_046153778.1"/>
</dbReference>
<feature type="compositionally biased region" description="Basic and acidic residues" evidence="1">
    <location>
        <begin position="29"/>
        <end position="48"/>
    </location>
</feature>
<evidence type="ECO:0000313" key="2">
    <source>
        <dbReference type="EMBL" id="KAH7033687.1"/>
    </source>
</evidence>